<evidence type="ECO:0000313" key="2">
    <source>
        <dbReference type="EMBL" id="OGY12398.1"/>
    </source>
</evidence>
<proteinExistence type="predicted"/>
<comment type="caution">
    <text evidence="2">The sequence shown here is derived from an EMBL/GenBank/DDBJ whole genome shotgun (WGS) entry which is preliminary data.</text>
</comment>
<protein>
    <recommendedName>
        <fullName evidence="1">Phosphodiester glycosidase domain-containing protein</fullName>
    </recommendedName>
</protein>
<sequence>MGKYFLGLILVVLGIGFFLLANSSLEKKRQESPPSPQSNSKDAVFNQIDLEYKDINYRINWVEVSIPQNIVLGANLEEKKTAKSIYNQLGCGALINAGFYTENNDYIGLLYIDDKKLSNESPDTLFNGVFYITNAGDPGIGTGVPLTQIKYAVQSGPILARYRTYQKLKLASDQGARRIVVAVTDKKAVYFLAVFDPASVYLGPRLTDLPEIVKKFAEEKNLSFTDALNLDGGAHSAFLAPGVSLDELSPIGSYLCARDQN</sequence>
<organism evidence="2 3">
    <name type="scientific">Candidatus Blackburnbacteria bacterium RIFCSPHIGHO2_12_FULL_41_13b</name>
    <dbReference type="NCBI Taxonomy" id="1797517"/>
    <lineage>
        <taxon>Bacteria</taxon>
        <taxon>Candidatus Blackburniibacteriota</taxon>
    </lineage>
</organism>
<feature type="domain" description="Phosphodiester glycosidase" evidence="1">
    <location>
        <begin position="93"/>
        <end position="240"/>
    </location>
</feature>
<accession>A0A1G1VAA7</accession>
<dbReference type="EMBL" id="MHCA01000017">
    <property type="protein sequence ID" value="OGY12398.1"/>
    <property type="molecule type" value="Genomic_DNA"/>
</dbReference>
<evidence type="ECO:0000313" key="3">
    <source>
        <dbReference type="Proteomes" id="UP000178272"/>
    </source>
</evidence>
<dbReference type="Proteomes" id="UP000178272">
    <property type="component" value="Unassembled WGS sequence"/>
</dbReference>
<dbReference type="Pfam" id="PF09992">
    <property type="entry name" value="NAGPA"/>
    <property type="match status" value="1"/>
</dbReference>
<gene>
    <name evidence="2" type="ORF">A3F61_04035</name>
</gene>
<evidence type="ECO:0000259" key="1">
    <source>
        <dbReference type="Pfam" id="PF09992"/>
    </source>
</evidence>
<dbReference type="InterPro" id="IPR018711">
    <property type="entry name" value="NAGPA"/>
</dbReference>
<name>A0A1G1VAA7_9BACT</name>
<dbReference type="AlphaFoldDB" id="A0A1G1VAA7"/>
<reference evidence="2 3" key="1">
    <citation type="journal article" date="2016" name="Nat. Commun.">
        <title>Thousands of microbial genomes shed light on interconnected biogeochemical processes in an aquifer system.</title>
        <authorList>
            <person name="Anantharaman K."/>
            <person name="Brown C.T."/>
            <person name="Hug L.A."/>
            <person name="Sharon I."/>
            <person name="Castelle C.J."/>
            <person name="Probst A.J."/>
            <person name="Thomas B.C."/>
            <person name="Singh A."/>
            <person name="Wilkins M.J."/>
            <person name="Karaoz U."/>
            <person name="Brodie E.L."/>
            <person name="Williams K.H."/>
            <person name="Hubbard S.S."/>
            <person name="Banfield J.F."/>
        </authorList>
    </citation>
    <scope>NUCLEOTIDE SEQUENCE [LARGE SCALE GENOMIC DNA]</scope>
</reference>